<evidence type="ECO:0000259" key="2">
    <source>
        <dbReference type="Pfam" id="PF20233"/>
    </source>
</evidence>
<sequence>MTASKPITRPERDHTRHKKTERHDNSTRKTIQQSARRISPLPTNIINPQLQGQGDRKVGESTLEASVTLPPSKSYTPTAHSADTGNRDDNPPVRLTTDPVRYQAQVDDEREEGECTPVYLDPESSAYLDFANYQTEPRQEPRQETDHRIHERSEHMAAKRGLGGPIYEYPEPYSEADGCINDEWSAIAFHHSSRGSPKDSSSVRACQGDNESVSRFGHGRRRAASSKASYRDDFRSPPSRRQIGFPGLPYDETESVAYSRPSSKPIRRYRQRFTGGFVNRRRTLEAYTTLASGRSMAARMRESDFRSNSKDLKIGTIISTPHHTQGREDFVDPNNPNQAWSPFGPVHSKYRKMVVVEGWGEHYNCLPIYTYNGRGLDSYGVDYLHREDIFDEYIGIQEGEEDEPQTNTEPQDEYRYRSLTAYRHQRWKEPRNFISDAALIKLTEQHNHNAGDRCSIEGRIKPDDMLRLLDILEGIAITKKRQAFAELTAKSGTGPAK</sequence>
<feature type="region of interest" description="Disordered" evidence="1">
    <location>
        <begin position="135"/>
        <end position="157"/>
    </location>
</feature>
<feature type="compositionally biased region" description="Polar residues" evidence="1">
    <location>
        <begin position="28"/>
        <end position="52"/>
    </location>
</feature>
<accession>A0A0P7BPP4</accession>
<comment type="caution">
    <text evidence="3">The sequence shown here is derived from an EMBL/GenBank/DDBJ whole genome shotgun (WGS) entry which is preliminary data.</text>
</comment>
<feature type="compositionally biased region" description="Polar residues" evidence="1">
    <location>
        <begin position="194"/>
        <end position="213"/>
    </location>
</feature>
<feature type="domain" description="DUF6590" evidence="2">
    <location>
        <begin position="312"/>
        <end position="469"/>
    </location>
</feature>
<dbReference type="Pfam" id="PF20233">
    <property type="entry name" value="DUF6590"/>
    <property type="match status" value="1"/>
</dbReference>
<evidence type="ECO:0000313" key="4">
    <source>
        <dbReference type="Proteomes" id="UP000050424"/>
    </source>
</evidence>
<reference evidence="3 4" key="1">
    <citation type="submission" date="2015-09" db="EMBL/GenBank/DDBJ databases">
        <title>Draft genome of a European isolate of the apple canker pathogen Neonectria ditissima.</title>
        <authorList>
            <person name="Gomez-Cortecero A."/>
            <person name="Harrison R.J."/>
            <person name="Armitage A.D."/>
        </authorList>
    </citation>
    <scope>NUCLEOTIDE SEQUENCE [LARGE SCALE GENOMIC DNA]</scope>
    <source>
        <strain evidence="3 4">R09/05</strain>
    </source>
</reference>
<protein>
    <recommendedName>
        <fullName evidence="2">DUF6590 domain-containing protein</fullName>
    </recommendedName>
</protein>
<dbReference type="Proteomes" id="UP000050424">
    <property type="component" value="Unassembled WGS sequence"/>
</dbReference>
<gene>
    <name evidence="3" type="ORF">AK830_g3670</name>
</gene>
<feature type="compositionally biased region" description="Basic and acidic residues" evidence="1">
    <location>
        <begin position="137"/>
        <end position="157"/>
    </location>
</feature>
<dbReference type="EMBL" id="LKCW01000041">
    <property type="protein sequence ID" value="KPM42856.1"/>
    <property type="molecule type" value="Genomic_DNA"/>
</dbReference>
<proteinExistence type="predicted"/>
<keyword evidence="4" id="KW-1185">Reference proteome</keyword>
<feature type="region of interest" description="Disordered" evidence="1">
    <location>
        <begin position="1"/>
        <end position="96"/>
    </location>
</feature>
<name>A0A0P7BPP4_9HYPO</name>
<evidence type="ECO:0000313" key="3">
    <source>
        <dbReference type="EMBL" id="KPM42856.1"/>
    </source>
</evidence>
<dbReference type="OrthoDB" id="3438983at2759"/>
<organism evidence="3 4">
    <name type="scientific">Neonectria ditissima</name>
    <dbReference type="NCBI Taxonomy" id="78410"/>
    <lineage>
        <taxon>Eukaryota</taxon>
        <taxon>Fungi</taxon>
        <taxon>Dikarya</taxon>
        <taxon>Ascomycota</taxon>
        <taxon>Pezizomycotina</taxon>
        <taxon>Sordariomycetes</taxon>
        <taxon>Hypocreomycetidae</taxon>
        <taxon>Hypocreales</taxon>
        <taxon>Nectriaceae</taxon>
        <taxon>Neonectria</taxon>
    </lineage>
</organism>
<feature type="compositionally biased region" description="Polar residues" evidence="1">
    <location>
        <begin position="63"/>
        <end position="84"/>
    </location>
</feature>
<dbReference type="InterPro" id="IPR046497">
    <property type="entry name" value="DUF6590"/>
</dbReference>
<evidence type="ECO:0000256" key="1">
    <source>
        <dbReference type="SAM" id="MobiDB-lite"/>
    </source>
</evidence>
<dbReference type="AlphaFoldDB" id="A0A0P7BPP4"/>
<feature type="region of interest" description="Disordered" evidence="1">
    <location>
        <begin position="191"/>
        <end position="263"/>
    </location>
</feature>